<dbReference type="RefSeq" id="WP_126142750.1">
    <property type="nucleotide sequence ID" value="NZ_RXHU01000056.1"/>
</dbReference>
<dbReference type="InterPro" id="IPR011050">
    <property type="entry name" value="Pectin_lyase_fold/virulence"/>
</dbReference>
<name>A0A430JAP7_9BACL</name>
<dbReference type="AlphaFoldDB" id="A0A430JAP7"/>
<dbReference type="Gene3D" id="2.160.20.10">
    <property type="entry name" value="Single-stranded right-handed beta-helix, Pectin lyase-like"/>
    <property type="match status" value="1"/>
</dbReference>
<evidence type="ECO:0008006" key="3">
    <source>
        <dbReference type="Google" id="ProtNLM"/>
    </source>
</evidence>
<evidence type="ECO:0000313" key="2">
    <source>
        <dbReference type="Proteomes" id="UP000276128"/>
    </source>
</evidence>
<keyword evidence="2" id="KW-1185">Reference proteome</keyword>
<reference evidence="1 2" key="1">
    <citation type="submission" date="2018-12" db="EMBL/GenBank/DDBJ databases">
        <title>Bacillus ochoae sp. nov., Paenibacillus whitsoniae sp. nov., Paenibacillus spiritus sp. nov. Isolated from the Mars Exploration Rover during spacecraft assembly.</title>
        <authorList>
            <person name="Seuylemezian A."/>
            <person name="Vaishampayan P."/>
        </authorList>
    </citation>
    <scope>NUCLEOTIDE SEQUENCE [LARGE SCALE GENOMIC DNA]</scope>
    <source>
        <strain evidence="1 2">MER 54</strain>
    </source>
</reference>
<dbReference type="Proteomes" id="UP000276128">
    <property type="component" value="Unassembled WGS sequence"/>
</dbReference>
<sequence>MPFVMSSIADLKKMTAPDVNSLYYVTDSGRDGFFRYDPTDTTSANNDATIIVSASRGRFKRTMMDDGVNVQWFGAKGDGSDASDAFIAALRFAESMVKNHRGKVKLLIPSGTYSISKSEALLGGTYTNSAVGYVIQGAGKGVTQIAYTNQAASNNYLLYNNDAWQHIHIQDIEFTGSSPNAIFMYSYAANSAQNYTFERCMWNGTWKNVFQLEGGNLNSEMTWFHCNFNGSMENAIYVPYSTNKSVEPNTMAIRSGGSDQFLNYNLFACQFEVTKGNYLNFQYGGNINVWGGSLIHIGTGTGANGVPTGPGGTFFKLGKTNYLQNGSYNNPDPGHAGGAVRFLCIGPRIEHRVQTSKLIECNWYDGSITFLSVDNASMDFSVPSYVNALFDVSNGTPTVKFDGCRLAGKHSFLVNYGSYNHNNDKIVYENTRFTQAAKADDFLAIVDNTNGYSLGGRPPVTFRNCSGSGSTSADAFFDSDQNYLLANRSQLTTKMVSIRNVTGKLPAAGQVEAFDLPLNALILNVIFFSPAGAVTSKNAATYTIQTTDKTPVVVATYTSANMSLGYRQTVSPLFYCDTEERRNLQLVPGSTVNVENPKGVILIEYIG</sequence>
<dbReference type="EMBL" id="RXHU01000056">
    <property type="protein sequence ID" value="RTE08113.1"/>
    <property type="molecule type" value="Genomic_DNA"/>
</dbReference>
<comment type="caution">
    <text evidence="1">The sequence shown here is derived from an EMBL/GenBank/DDBJ whole genome shotgun (WGS) entry which is preliminary data.</text>
</comment>
<protein>
    <recommendedName>
        <fullName evidence="3">Pectate lyase superfamily protein domain-containing protein</fullName>
    </recommendedName>
</protein>
<dbReference type="OrthoDB" id="8950194at2"/>
<dbReference type="InterPro" id="IPR012334">
    <property type="entry name" value="Pectin_lyas_fold"/>
</dbReference>
<proteinExistence type="predicted"/>
<organism evidence="1 2">
    <name type="scientific">Paenibacillus whitsoniae</name>
    <dbReference type="NCBI Taxonomy" id="2496558"/>
    <lineage>
        <taxon>Bacteria</taxon>
        <taxon>Bacillati</taxon>
        <taxon>Bacillota</taxon>
        <taxon>Bacilli</taxon>
        <taxon>Bacillales</taxon>
        <taxon>Paenibacillaceae</taxon>
        <taxon>Paenibacillus</taxon>
    </lineage>
</organism>
<accession>A0A430JAP7</accession>
<dbReference type="SUPFAM" id="SSF51126">
    <property type="entry name" value="Pectin lyase-like"/>
    <property type="match status" value="1"/>
</dbReference>
<evidence type="ECO:0000313" key="1">
    <source>
        <dbReference type="EMBL" id="RTE08113.1"/>
    </source>
</evidence>
<gene>
    <name evidence="1" type="ORF">EJQ19_18640</name>
</gene>